<proteinExistence type="predicted"/>
<evidence type="ECO:0000313" key="1">
    <source>
        <dbReference type="EMBL" id="KZV83110.1"/>
    </source>
</evidence>
<sequence length="165" mass="17842">MCIRRDVESCTHCELVVFDLHEASALAETCQVPRTSFCTSPPPVITKICCGVVEIVSGQPRSAVDEIASAKHYQHQLCVGNRDSDSGVLLCPEPLAQRITPTERQCAPRLTSACQGNACPSRPRRPSLVSTVAVKIAPAQGRRVDRLSTKLQGSSYNNGRVADKL</sequence>
<dbReference type="EMBL" id="KV426288">
    <property type="protein sequence ID" value="KZV83110.1"/>
    <property type="molecule type" value="Genomic_DNA"/>
</dbReference>
<evidence type="ECO:0000313" key="2">
    <source>
        <dbReference type="Proteomes" id="UP000077266"/>
    </source>
</evidence>
<gene>
    <name evidence="1" type="ORF">EXIGLDRAFT_325992</name>
</gene>
<dbReference type="Proteomes" id="UP000077266">
    <property type="component" value="Unassembled WGS sequence"/>
</dbReference>
<dbReference type="InParanoid" id="A0A165CTW1"/>
<name>A0A165CTW1_EXIGL</name>
<organism evidence="1 2">
    <name type="scientific">Exidia glandulosa HHB12029</name>
    <dbReference type="NCBI Taxonomy" id="1314781"/>
    <lineage>
        <taxon>Eukaryota</taxon>
        <taxon>Fungi</taxon>
        <taxon>Dikarya</taxon>
        <taxon>Basidiomycota</taxon>
        <taxon>Agaricomycotina</taxon>
        <taxon>Agaricomycetes</taxon>
        <taxon>Auriculariales</taxon>
        <taxon>Exidiaceae</taxon>
        <taxon>Exidia</taxon>
    </lineage>
</organism>
<accession>A0A165CTW1</accession>
<reference evidence="1 2" key="1">
    <citation type="journal article" date="2016" name="Mol. Biol. Evol.">
        <title>Comparative Genomics of Early-Diverging Mushroom-Forming Fungi Provides Insights into the Origins of Lignocellulose Decay Capabilities.</title>
        <authorList>
            <person name="Nagy L.G."/>
            <person name="Riley R."/>
            <person name="Tritt A."/>
            <person name="Adam C."/>
            <person name="Daum C."/>
            <person name="Floudas D."/>
            <person name="Sun H."/>
            <person name="Yadav J.S."/>
            <person name="Pangilinan J."/>
            <person name="Larsson K.H."/>
            <person name="Matsuura K."/>
            <person name="Barry K."/>
            <person name="Labutti K."/>
            <person name="Kuo R."/>
            <person name="Ohm R.A."/>
            <person name="Bhattacharya S.S."/>
            <person name="Shirouzu T."/>
            <person name="Yoshinaga Y."/>
            <person name="Martin F.M."/>
            <person name="Grigoriev I.V."/>
            <person name="Hibbett D.S."/>
        </authorList>
    </citation>
    <scope>NUCLEOTIDE SEQUENCE [LARGE SCALE GENOMIC DNA]</scope>
    <source>
        <strain evidence="1 2">HHB12029</strain>
    </source>
</reference>
<protein>
    <submittedName>
        <fullName evidence="1">Uncharacterized protein</fullName>
    </submittedName>
</protein>
<keyword evidence="2" id="KW-1185">Reference proteome</keyword>
<dbReference type="AlphaFoldDB" id="A0A165CTW1"/>